<feature type="transmembrane region" description="Helical" evidence="1">
    <location>
        <begin position="117"/>
        <end position="136"/>
    </location>
</feature>
<dbReference type="RefSeq" id="WP_370439672.1">
    <property type="nucleotide sequence ID" value="NZ_JBGFTU010000001.1"/>
</dbReference>
<accession>A0ABV4GVU0</accession>
<dbReference type="Proteomes" id="UP001565927">
    <property type="component" value="Unassembled WGS sequence"/>
</dbReference>
<dbReference type="InterPro" id="IPR007163">
    <property type="entry name" value="VCA0040-like"/>
</dbReference>
<keyword evidence="3" id="KW-1185">Reference proteome</keyword>
<keyword evidence="1" id="KW-0812">Transmembrane</keyword>
<proteinExistence type="predicted"/>
<dbReference type="PANTHER" id="PTHR37308">
    <property type="entry name" value="INTEGRAL MEMBRANE PROTEIN"/>
    <property type="match status" value="1"/>
</dbReference>
<feature type="transmembrane region" description="Helical" evidence="1">
    <location>
        <begin position="169"/>
        <end position="200"/>
    </location>
</feature>
<feature type="transmembrane region" description="Helical" evidence="1">
    <location>
        <begin position="143"/>
        <end position="163"/>
    </location>
</feature>
<feature type="transmembrane region" description="Helical" evidence="1">
    <location>
        <begin position="86"/>
        <end position="105"/>
    </location>
</feature>
<dbReference type="Pfam" id="PF04018">
    <property type="entry name" value="VCA0040-like"/>
    <property type="match status" value="1"/>
</dbReference>
<name>A0ABV4GVU0_9ACTN</name>
<keyword evidence="1" id="KW-1133">Transmembrane helix</keyword>
<dbReference type="PANTHER" id="PTHR37308:SF1">
    <property type="entry name" value="POLYPRENYL-PHOSPHATE TRANSPORTER"/>
    <property type="match status" value="1"/>
</dbReference>
<protein>
    <submittedName>
        <fullName evidence="2">DUF368 domain-containing protein</fullName>
    </submittedName>
</protein>
<evidence type="ECO:0000313" key="2">
    <source>
        <dbReference type="EMBL" id="MEZ0163426.1"/>
    </source>
</evidence>
<organism evidence="2 3">
    <name type="scientific">Kineococcus halophytocola</name>
    <dbReference type="NCBI Taxonomy" id="3234027"/>
    <lineage>
        <taxon>Bacteria</taxon>
        <taxon>Bacillati</taxon>
        <taxon>Actinomycetota</taxon>
        <taxon>Actinomycetes</taxon>
        <taxon>Kineosporiales</taxon>
        <taxon>Kineosporiaceae</taxon>
        <taxon>Kineococcus</taxon>
    </lineage>
</organism>
<feature type="transmembrane region" description="Helical" evidence="1">
    <location>
        <begin position="276"/>
        <end position="296"/>
    </location>
</feature>
<evidence type="ECO:0000313" key="3">
    <source>
        <dbReference type="Proteomes" id="UP001565927"/>
    </source>
</evidence>
<feature type="transmembrane region" description="Helical" evidence="1">
    <location>
        <begin position="212"/>
        <end position="233"/>
    </location>
</feature>
<keyword evidence="1" id="KW-0472">Membrane</keyword>
<reference evidence="2 3" key="1">
    <citation type="submission" date="2024-07" db="EMBL/GenBank/DDBJ databases">
        <authorList>
            <person name="Thanompreechachai J."/>
            <person name="Duangmal K."/>
        </authorList>
    </citation>
    <scope>NUCLEOTIDE SEQUENCE [LARGE SCALE GENOMIC DNA]</scope>
    <source>
        <strain evidence="2 3">LSe6-4</strain>
    </source>
</reference>
<comment type="caution">
    <text evidence="2">The sequence shown here is derived from an EMBL/GenBank/DDBJ whole genome shotgun (WGS) entry which is preliminary data.</text>
</comment>
<sequence>MDAAPRSRPEQTRTSPRRVPLDLVRGGLMGCAEVVPGVSGGTVALITGVYGQLIDSAGHVVSAARAGLTGGPRAAREHLRQAHWSVLVPVLVGMLVAVLVASSVLEPLVTEHPVGSRAVFFGLVLASVVVPARMVARWSPVRVVTAVVMAVAAFALTGLPAGTVSNPPLVLVAAAAAVAVCALVLPGVSGSFLLLTLGLYEVTLAAVSERDLAYLGAFALGAVVGLASFVRVLQHMLSRHGDLTLSIMTGLLAGSLRALWPWQDGDRTLLAPGPDAGAVAALALAGAAGVVVLLLVQSRLEGRASR</sequence>
<evidence type="ECO:0000256" key="1">
    <source>
        <dbReference type="SAM" id="Phobius"/>
    </source>
</evidence>
<gene>
    <name evidence="2" type="ORF">AB2L27_01455</name>
</gene>
<dbReference type="EMBL" id="JBGFTU010000001">
    <property type="protein sequence ID" value="MEZ0163426.1"/>
    <property type="molecule type" value="Genomic_DNA"/>
</dbReference>